<dbReference type="EMBL" id="CP042433">
    <property type="protein sequence ID" value="QEC56683.1"/>
    <property type="molecule type" value="Genomic_DNA"/>
</dbReference>
<dbReference type="KEGG" id="fgg:FSB75_12510"/>
<name>A0A5B8UJF5_9BACT</name>
<organism evidence="1 2">
    <name type="scientific">Flavisolibacter ginsenosidimutans</name>
    <dbReference type="NCBI Taxonomy" id="661481"/>
    <lineage>
        <taxon>Bacteria</taxon>
        <taxon>Pseudomonadati</taxon>
        <taxon>Bacteroidota</taxon>
        <taxon>Chitinophagia</taxon>
        <taxon>Chitinophagales</taxon>
        <taxon>Chitinophagaceae</taxon>
        <taxon>Flavisolibacter</taxon>
    </lineage>
</organism>
<reference evidence="1 2" key="1">
    <citation type="journal article" date="2015" name="Int. J. Syst. Evol. Microbiol.">
        <title>Flavisolibacter ginsenosidimutans sp. nov., with ginsenoside-converting activity isolated from soil used for cultivating ginseng.</title>
        <authorList>
            <person name="Zhao Y."/>
            <person name="Liu Q."/>
            <person name="Kang M.S."/>
            <person name="Jin F."/>
            <person name="Yu H."/>
            <person name="Im W.T."/>
        </authorList>
    </citation>
    <scope>NUCLEOTIDE SEQUENCE [LARGE SCALE GENOMIC DNA]</scope>
    <source>
        <strain evidence="1 2">Gsoil 636</strain>
    </source>
</reference>
<dbReference type="OrthoDB" id="674820at2"/>
<protein>
    <submittedName>
        <fullName evidence="1">Uncharacterized protein</fullName>
    </submittedName>
</protein>
<sequence length="117" mass="13014">MNHFISLAEASEMTARYRQQRNAILQPSFQNLNLLAVCETFDRSGFDALLSKPACAFIRIYYGMDADMKIHAIIVAADENNQDILPTVALANEVDDDILDRANRCPDLCPPDSPLIG</sequence>
<evidence type="ECO:0000313" key="2">
    <source>
        <dbReference type="Proteomes" id="UP000321204"/>
    </source>
</evidence>
<keyword evidence="2" id="KW-1185">Reference proteome</keyword>
<accession>A0A5B8UJF5</accession>
<dbReference type="AlphaFoldDB" id="A0A5B8UJF5"/>
<dbReference type="RefSeq" id="WP_146787903.1">
    <property type="nucleotide sequence ID" value="NZ_BAABIO010000003.1"/>
</dbReference>
<dbReference type="Proteomes" id="UP000321204">
    <property type="component" value="Chromosome"/>
</dbReference>
<gene>
    <name evidence="1" type="ORF">FSB75_12510</name>
</gene>
<evidence type="ECO:0000313" key="1">
    <source>
        <dbReference type="EMBL" id="QEC56683.1"/>
    </source>
</evidence>
<proteinExistence type="predicted"/>